<feature type="compositionally biased region" description="Low complexity" evidence="1">
    <location>
        <begin position="443"/>
        <end position="456"/>
    </location>
</feature>
<evidence type="ECO:0000313" key="2">
    <source>
        <dbReference type="EMBL" id="WIA22462.1"/>
    </source>
</evidence>
<sequence length="557" mass="58504">MTAQIDAATLLLKASAVWNPSHLAAAITKIIIAKPPPNCTPSAATVFYQSQSMFLTLLLNHCHAPPAIAGDNASSFLHIHIKAALVAGAPPGVLDLLLARAPNWRPTDLRETDAQGTATYNWARETSNYIQLFPVMVRMAVKRCAVSQLMPALLALAQPFQRGMNSDRGGYAHRISYFLRALAECRAPVQDMLPAVKEAASTRNLKLLLALAAANKRFRWPAAQLAPLLPQLAGGTEEYDVATLKVVLKLGEGFSPPHIALAVAAAAEKTKSAPYLEARGLTQRMYAASAGSEADTMALVVPPVVTTAAKPPLSPGISARKSASMPSSPEPLDLNMPAAQEKQQQQQQQQPQAGPAAAASKHLMPPPPNKVMPQHQPLPSASARQPGQAAAVAHSGSMAAPCTLEHSPSEELLAIAAATLATFKESSVASLHHNTSDRIGRLSPAPQSPAAASPHSTGRHAFGMDLSPNIGAAHKSLAAASPRSNGRPAFEMHLNPNMSAAQILSAVAPCPGSNCKGSPCSPMSSDTSPFSGSKAARELRWQQLVQHPVQQPVPGVD</sequence>
<evidence type="ECO:0000313" key="3">
    <source>
        <dbReference type="Proteomes" id="UP001244341"/>
    </source>
</evidence>
<dbReference type="Proteomes" id="UP001244341">
    <property type="component" value="Chromosome 14b"/>
</dbReference>
<gene>
    <name evidence="2" type="ORF">OEZ85_004760</name>
</gene>
<feature type="region of interest" description="Disordered" evidence="1">
    <location>
        <begin position="515"/>
        <end position="535"/>
    </location>
</feature>
<feature type="compositionally biased region" description="Polar residues" evidence="1">
    <location>
        <begin position="521"/>
        <end position="531"/>
    </location>
</feature>
<feature type="compositionally biased region" description="Low complexity" evidence="1">
    <location>
        <begin position="337"/>
        <end position="359"/>
    </location>
</feature>
<feature type="region of interest" description="Disordered" evidence="1">
    <location>
        <begin position="310"/>
        <end position="394"/>
    </location>
</feature>
<keyword evidence="3" id="KW-1185">Reference proteome</keyword>
<organism evidence="2 3">
    <name type="scientific">Tetradesmus obliquus</name>
    <name type="common">Green alga</name>
    <name type="synonym">Acutodesmus obliquus</name>
    <dbReference type="NCBI Taxonomy" id="3088"/>
    <lineage>
        <taxon>Eukaryota</taxon>
        <taxon>Viridiplantae</taxon>
        <taxon>Chlorophyta</taxon>
        <taxon>core chlorophytes</taxon>
        <taxon>Chlorophyceae</taxon>
        <taxon>CS clade</taxon>
        <taxon>Sphaeropleales</taxon>
        <taxon>Scenedesmaceae</taxon>
        <taxon>Tetradesmus</taxon>
    </lineage>
</organism>
<evidence type="ECO:0000256" key="1">
    <source>
        <dbReference type="SAM" id="MobiDB-lite"/>
    </source>
</evidence>
<name>A0ABY8ULR3_TETOB</name>
<dbReference type="EMBL" id="CP126221">
    <property type="protein sequence ID" value="WIA22462.1"/>
    <property type="molecule type" value="Genomic_DNA"/>
</dbReference>
<proteinExistence type="predicted"/>
<protein>
    <submittedName>
        <fullName evidence="2">Uncharacterized protein</fullName>
    </submittedName>
</protein>
<reference evidence="2 3" key="1">
    <citation type="submission" date="2023-05" db="EMBL/GenBank/DDBJ databases">
        <title>A 100% complete, gapless, phased diploid assembly of the Scenedesmus obliquus UTEX 3031 genome.</title>
        <authorList>
            <person name="Biondi T.C."/>
            <person name="Hanschen E.R."/>
            <person name="Kwon T."/>
            <person name="Eng W."/>
            <person name="Kruse C.P.S."/>
            <person name="Koehler S.I."/>
            <person name="Kunde Y."/>
            <person name="Gleasner C.D."/>
            <person name="You Mak K.T."/>
            <person name="Polle J."/>
            <person name="Hovde B.T."/>
            <person name="Starkenburg S.R."/>
        </authorList>
    </citation>
    <scope>NUCLEOTIDE SEQUENCE [LARGE SCALE GENOMIC DNA]</scope>
    <source>
        <strain evidence="2 3">DOE0152z</strain>
    </source>
</reference>
<feature type="region of interest" description="Disordered" evidence="1">
    <location>
        <begin position="432"/>
        <end position="468"/>
    </location>
</feature>
<accession>A0ABY8ULR3</accession>